<evidence type="ECO:0000313" key="2">
    <source>
        <dbReference type="Proteomes" id="UP000806542"/>
    </source>
</evidence>
<dbReference type="AlphaFoldDB" id="A0A9D5LXJ5"/>
<comment type="caution">
    <text evidence="1">The sequence shown here is derived from an EMBL/GenBank/DDBJ whole genome shotgun (WGS) entry which is preliminary data.</text>
</comment>
<gene>
    <name evidence="1" type="ORF">INF28_04510</name>
</gene>
<protein>
    <submittedName>
        <fullName evidence="1">LysR family transcriptional regulator</fullName>
    </submittedName>
</protein>
<keyword evidence="2" id="KW-1185">Reference proteome</keyword>
<evidence type="ECO:0000313" key="1">
    <source>
        <dbReference type="EMBL" id="MBE5039723.1"/>
    </source>
</evidence>
<organism evidence="1 2">
    <name type="scientific">Ructibacterium gallinarum</name>
    <dbReference type="NCBI Taxonomy" id="2779355"/>
    <lineage>
        <taxon>Bacteria</taxon>
        <taxon>Bacillati</taxon>
        <taxon>Bacillota</taxon>
        <taxon>Clostridia</taxon>
        <taxon>Eubacteriales</taxon>
        <taxon>Oscillospiraceae</taxon>
        <taxon>Ructibacterium</taxon>
    </lineage>
</organism>
<name>A0A9D5LXJ5_9FIRM</name>
<reference evidence="1" key="1">
    <citation type="submission" date="2020-10" db="EMBL/GenBank/DDBJ databases">
        <title>ChiBAC.</title>
        <authorList>
            <person name="Zenner C."/>
            <person name="Hitch T.C.A."/>
            <person name="Clavel T."/>
        </authorList>
    </citation>
    <scope>NUCLEOTIDE SEQUENCE</scope>
    <source>
        <strain evidence="1">DSM 107454</strain>
    </source>
</reference>
<sequence length="64" mass="7617">MENKLFMRADEVAKELGVSQAYAYKLIKQLNEELKAKGYLVISGRLNREYFAEKVYKKHFEKEE</sequence>
<dbReference type="Proteomes" id="UP000806542">
    <property type="component" value="Unassembled WGS sequence"/>
</dbReference>
<accession>A0A9D5LXJ5</accession>
<dbReference type="RefSeq" id="WP_226392288.1">
    <property type="nucleotide sequence ID" value="NZ_JADCKB010000007.1"/>
</dbReference>
<proteinExistence type="predicted"/>
<dbReference type="EMBL" id="JADCKB010000007">
    <property type="protein sequence ID" value="MBE5039723.1"/>
    <property type="molecule type" value="Genomic_DNA"/>
</dbReference>